<evidence type="ECO:0000256" key="11">
    <source>
        <dbReference type="ARBA" id="ARBA00023218"/>
    </source>
</evidence>
<evidence type="ECO:0000256" key="1">
    <source>
        <dbReference type="ARBA" id="ARBA00004123"/>
    </source>
</evidence>
<dbReference type="CDD" id="cd00086">
    <property type="entry name" value="homeodomain"/>
    <property type="match status" value="1"/>
</dbReference>
<dbReference type="FunFam" id="1.10.10.60:FF:000499">
    <property type="entry name" value="Siamois homeodomain 1"/>
    <property type="match status" value="1"/>
</dbReference>
<dbReference type="GO" id="GO:0007399">
    <property type="term" value="P:nervous system development"/>
    <property type="evidence" value="ECO:0007669"/>
    <property type="project" value="UniProtKB-KW"/>
</dbReference>
<reference evidence="17" key="2">
    <citation type="submission" date="2020-05" db="UniProtKB">
        <authorList>
            <consortium name="Ensembl"/>
        </authorList>
    </citation>
    <scope>IDENTIFICATION</scope>
</reference>
<dbReference type="Bgee" id="ENSXETG00000038906">
    <property type="expression patterns" value="Expressed in blastula"/>
</dbReference>
<dbReference type="InParanoid" id="A0A6I8QBR4"/>
<dbReference type="GO" id="GO:0030154">
    <property type="term" value="P:cell differentiation"/>
    <property type="evidence" value="ECO:0007669"/>
    <property type="project" value="UniProtKB-KW"/>
</dbReference>
<dbReference type="GO" id="GO:0007369">
    <property type="term" value="P:gastrulation"/>
    <property type="evidence" value="ECO:0007669"/>
    <property type="project" value="UniProtKB-KW"/>
</dbReference>
<accession>A0A6I8QBR4</accession>
<evidence type="ECO:0000256" key="14">
    <source>
        <dbReference type="PROSITE-ProRule" id="PRU00108"/>
    </source>
</evidence>
<dbReference type="InterPro" id="IPR001356">
    <property type="entry name" value="HD"/>
</dbReference>
<evidence type="ECO:0000256" key="9">
    <source>
        <dbReference type="ARBA" id="ARBA00023159"/>
    </source>
</evidence>
<dbReference type="SMART" id="SM00389">
    <property type="entry name" value="HOX"/>
    <property type="match status" value="1"/>
</dbReference>
<comment type="subcellular location">
    <subcellularLocation>
        <location evidence="1 14 15">Nucleus</location>
    </subcellularLocation>
</comment>
<dbReference type="GO" id="GO:0005634">
    <property type="term" value="C:nucleus"/>
    <property type="evidence" value="ECO:0007669"/>
    <property type="project" value="UniProtKB-SubCell"/>
</dbReference>
<evidence type="ECO:0000256" key="4">
    <source>
        <dbReference type="ARBA" id="ARBA00022782"/>
    </source>
</evidence>
<keyword evidence="4" id="KW-0221">Differentiation</keyword>
<dbReference type="InterPro" id="IPR009057">
    <property type="entry name" value="Homeodomain-like_sf"/>
</dbReference>
<keyword evidence="9" id="KW-0010">Activator</keyword>
<evidence type="ECO:0000256" key="6">
    <source>
        <dbReference type="ARBA" id="ARBA00023015"/>
    </source>
</evidence>
<proteinExistence type="predicted"/>
<dbReference type="GeneTree" id="ENSGT00920000149180"/>
<dbReference type="Ensembl" id="ENSXETT00000102630">
    <property type="protein sequence ID" value="ENSXETP00000069921"/>
    <property type="gene ID" value="ENSXETG00000038906"/>
</dbReference>
<dbReference type="GO" id="GO:0003677">
    <property type="term" value="F:DNA binding"/>
    <property type="evidence" value="ECO:0007669"/>
    <property type="project" value="UniProtKB-UniRule"/>
</dbReference>
<dbReference type="SUPFAM" id="SSF46689">
    <property type="entry name" value="Homeodomain-like"/>
    <property type="match status" value="1"/>
</dbReference>
<evidence type="ECO:0000256" key="7">
    <source>
        <dbReference type="ARBA" id="ARBA00023125"/>
    </source>
</evidence>
<reference evidence="17" key="1">
    <citation type="journal article" date="2010" name="Science">
        <title>The genome of the Western clawed frog Xenopus tropicalis.</title>
        <authorList>
            <person name="Hellsten U."/>
            <person name="Harland R.M."/>
            <person name="Gilchrist M.J."/>
            <person name="Hendrix D."/>
            <person name="Jurka J."/>
            <person name="Kapitonov V."/>
            <person name="Ovcharenko I."/>
            <person name="Putnam N.H."/>
            <person name="Shu S."/>
            <person name="Taher L."/>
            <person name="Blitz I.L."/>
            <person name="Blumberg B."/>
            <person name="Dichmann D.S."/>
            <person name="Dubchak I."/>
            <person name="Amaya E."/>
            <person name="Detter J.C."/>
            <person name="Fletcher R."/>
            <person name="Gerhard D.S."/>
            <person name="Goodstein D."/>
            <person name="Graves T."/>
            <person name="Grigoriev I.V."/>
            <person name="Grimwood J."/>
            <person name="Kawashima T."/>
            <person name="Lindquist E."/>
            <person name="Lucas S.M."/>
            <person name="Mead P.E."/>
            <person name="Mitros T."/>
            <person name="Ogino H."/>
            <person name="Ohta Y."/>
            <person name="Poliakov A.V."/>
            <person name="Pollet N."/>
            <person name="Robert J."/>
            <person name="Salamov A."/>
            <person name="Sater A.K."/>
            <person name="Schmutz J."/>
            <person name="Terry A."/>
            <person name="Vize P.D."/>
            <person name="Warren W.C."/>
            <person name="Wells D."/>
            <person name="Wills A."/>
            <person name="Wilson R.K."/>
            <person name="Zimmerman L.B."/>
            <person name="Zorn A.M."/>
            <person name="Grainger R."/>
            <person name="Grammer T."/>
            <person name="Khokha M.K."/>
            <person name="Richardson P.M."/>
            <person name="Rokhsar D.S."/>
        </authorList>
    </citation>
    <scope>NUCLEOTIDE SEQUENCE [LARGE SCALE GENOMIC DNA]</scope>
    <source>
        <strain evidence="17">Nigerian</strain>
    </source>
</reference>
<feature type="DNA-binding region" description="Homeobox" evidence="14">
    <location>
        <begin position="192"/>
        <end position="251"/>
    </location>
</feature>
<dbReference type="PANTHER" id="PTHR46123:SF8">
    <property type="entry name" value="HOMEOBOX PROTEIN SIAMOIS"/>
    <property type="match status" value="1"/>
</dbReference>
<evidence type="ECO:0000256" key="2">
    <source>
        <dbReference type="ARBA" id="ARBA00022473"/>
    </source>
</evidence>
<evidence type="ECO:0000256" key="15">
    <source>
        <dbReference type="RuleBase" id="RU000682"/>
    </source>
</evidence>
<evidence type="ECO:0000256" key="3">
    <source>
        <dbReference type="ARBA" id="ARBA00022687"/>
    </source>
</evidence>
<dbReference type="Gene3D" id="1.10.10.60">
    <property type="entry name" value="Homeodomain-like"/>
    <property type="match status" value="1"/>
</dbReference>
<dbReference type="FunCoup" id="A0A6I8QBR4">
    <property type="interactions" value="74"/>
</dbReference>
<dbReference type="AlphaFoldDB" id="A0A6I8QBR4"/>
<evidence type="ECO:0000259" key="16">
    <source>
        <dbReference type="PROSITE" id="PS50071"/>
    </source>
</evidence>
<keyword evidence="5" id="KW-0524">Neurogenesis</keyword>
<keyword evidence="6" id="KW-0805">Transcription regulation</keyword>
<evidence type="ECO:0000256" key="13">
    <source>
        <dbReference type="ARBA" id="ARBA00072613"/>
    </source>
</evidence>
<name>A0A6I8QBR4_XENTR</name>
<sequence length="254" mass="29440">MRCEMGSLGKIKEHRVSHYLQKHQRASPCPLIHILATPTFHWRYKLSQLLYPAFYPEALRGTDMTTDAELDQIIYTALTLQDDYPMLAPPPRNHNPSGMFHDLNPTQEKLQEALMELYSVLGFSQGPPMTRTLRNGGAESNTETPSSGISTKYQVYYQPTKSCKRPLYEEEQRASKKPRIQIDDHLPTANTRCRKRTIYSKEQTIFLHNQFDLNPYPDFVGRCHIAKVTGIPEPRIQVWFQNRRARHLPRPTCS</sequence>
<keyword evidence="3" id="KW-0879">Wnt signaling pathway</keyword>
<keyword evidence="8 14" id="KW-0371">Homeobox</keyword>
<evidence type="ECO:0000313" key="17">
    <source>
        <dbReference type="Ensembl" id="ENSXETP00000069921"/>
    </source>
</evidence>
<feature type="domain" description="Homeobox" evidence="16">
    <location>
        <begin position="190"/>
        <end position="250"/>
    </location>
</feature>
<protein>
    <recommendedName>
        <fullName evidence="13">Homeobox protein siamois</fullName>
    </recommendedName>
</protein>
<keyword evidence="7 14" id="KW-0238">DNA-binding</keyword>
<dbReference type="InterPro" id="IPR051306">
    <property type="entry name" value="Homeobox_regulator"/>
</dbReference>
<keyword evidence="10" id="KW-0804">Transcription</keyword>
<dbReference type="PROSITE" id="PS50071">
    <property type="entry name" value="HOMEOBOX_2"/>
    <property type="match status" value="1"/>
</dbReference>
<dbReference type="PANTHER" id="PTHR46123">
    <property type="entry name" value="MIX-TYPE HOMEOBOX GENE 1-RELATED"/>
    <property type="match status" value="1"/>
</dbReference>
<keyword evidence="12 14" id="KW-0539">Nucleus</keyword>
<keyword evidence="11" id="KW-0306">Gastrulation</keyword>
<dbReference type="Pfam" id="PF00046">
    <property type="entry name" value="Homeodomain"/>
    <property type="match status" value="1"/>
</dbReference>
<evidence type="ECO:0000256" key="12">
    <source>
        <dbReference type="ARBA" id="ARBA00023242"/>
    </source>
</evidence>
<keyword evidence="2" id="KW-0217">Developmental protein</keyword>
<organism evidence="17">
    <name type="scientific">Xenopus tropicalis</name>
    <name type="common">Western clawed frog</name>
    <name type="synonym">Silurana tropicalis</name>
    <dbReference type="NCBI Taxonomy" id="8364"/>
    <lineage>
        <taxon>Eukaryota</taxon>
        <taxon>Metazoa</taxon>
        <taxon>Chordata</taxon>
        <taxon>Craniata</taxon>
        <taxon>Vertebrata</taxon>
        <taxon>Euteleostomi</taxon>
        <taxon>Amphibia</taxon>
        <taxon>Batrachia</taxon>
        <taxon>Anura</taxon>
        <taxon>Pipoidea</taxon>
        <taxon>Pipidae</taxon>
        <taxon>Xenopodinae</taxon>
        <taxon>Xenopus</taxon>
        <taxon>Silurana</taxon>
    </lineage>
</organism>
<evidence type="ECO:0000256" key="5">
    <source>
        <dbReference type="ARBA" id="ARBA00022902"/>
    </source>
</evidence>
<evidence type="ECO:0000256" key="10">
    <source>
        <dbReference type="ARBA" id="ARBA00023163"/>
    </source>
</evidence>
<evidence type="ECO:0000256" key="8">
    <source>
        <dbReference type="ARBA" id="ARBA00023155"/>
    </source>
</evidence>
<dbReference type="GO" id="GO:0016055">
    <property type="term" value="P:Wnt signaling pathway"/>
    <property type="evidence" value="ECO:0007669"/>
    <property type="project" value="UniProtKB-KW"/>
</dbReference>